<reference evidence="3 4" key="1">
    <citation type="journal article" date="2022" name="Int. J. Syst. Evol. Microbiol.">
        <title>Pseudocitrobacter corydidari sp. nov., isolated from the Asian emerald cockroach Corydidarum magnifica.</title>
        <authorList>
            <person name="Guzman J."/>
            <person name="Poehlein A."/>
            <person name="Glaeser S.P."/>
            <person name="Schwengers O."/>
            <person name="Blom J."/>
            <person name="Hollensteiner J."/>
            <person name="Kampfer P."/>
            <person name="Vilcinskas A."/>
        </authorList>
    </citation>
    <scope>NUCLEOTIDE SEQUENCE [LARGE SCALE GENOMIC DNA]</scope>
    <source>
        <strain evidence="3">G163CM</strain>
    </source>
</reference>
<dbReference type="PANTHER" id="PTHR33376">
    <property type="match status" value="1"/>
</dbReference>
<keyword evidence="1 2" id="KW-0732">Signal</keyword>
<evidence type="ECO:0000313" key="4">
    <source>
        <dbReference type="Proteomes" id="UP001199659"/>
    </source>
</evidence>
<dbReference type="Gene3D" id="3.40.190.170">
    <property type="entry name" value="Bacterial extracellular solute-binding protein, family 7"/>
    <property type="match status" value="1"/>
</dbReference>
<feature type="chain" id="PRO_5046839605" evidence="2">
    <location>
        <begin position="27"/>
        <end position="347"/>
    </location>
</feature>
<keyword evidence="4" id="KW-1185">Reference proteome</keyword>
<dbReference type="Proteomes" id="UP001199659">
    <property type="component" value="Chromosome"/>
</dbReference>
<accession>A0ABY3S1M8</accession>
<evidence type="ECO:0000256" key="2">
    <source>
        <dbReference type="SAM" id="SignalP"/>
    </source>
</evidence>
<evidence type="ECO:0000256" key="1">
    <source>
        <dbReference type="ARBA" id="ARBA00022729"/>
    </source>
</evidence>
<proteinExistence type="predicted"/>
<organism evidence="3 4">
    <name type="scientific">Pseudocitrobacter corydidari</name>
    <dbReference type="NCBI Taxonomy" id="2891570"/>
    <lineage>
        <taxon>Bacteria</taxon>
        <taxon>Pseudomonadati</taxon>
        <taxon>Pseudomonadota</taxon>
        <taxon>Gammaproteobacteria</taxon>
        <taxon>Enterobacterales</taxon>
        <taxon>Enterobacteriaceae</taxon>
        <taxon>Pseudocitrobacter</taxon>
    </lineage>
</organism>
<dbReference type="NCBIfam" id="NF037995">
    <property type="entry name" value="TRAP_S1"/>
    <property type="match status" value="1"/>
</dbReference>
<dbReference type="RefSeq" id="WP_231826906.1">
    <property type="nucleotide sequence ID" value="NZ_CP087880.1"/>
</dbReference>
<dbReference type="InterPro" id="IPR038404">
    <property type="entry name" value="TRAP_DctP_sf"/>
</dbReference>
<protein>
    <submittedName>
        <fullName evidence="3">Solute-binding protein</fullName>
    </submittedName>
</protein>
<feature type="signal peptide" evidence="2">
    <location>
        <begin position="1"/>
        <end position="26"/>
    </location>
</feature>
<gene>
    <name evidence="3" type="ORF">G163CM_06410</name>
</gene>
<dbReference type="Pfam" id="PF03480">
    <property type="entry name" value="DctP"/>
    <property type="match status" value="1"/>
</dbReference>
<dbReference type="EMBL" id="CP087880">
    <property type="protein sequence ID" value="UGS39956.1"/>
    <property type="molecule type" value="Genomic_DNA"/>
</dbReference>
<evidence type="ECO:0000313" key="3">
    <source>
        <dbReference type="EMBL" id="UGS39956.1"/>
    </source>
</evidence>
<dbReference type="InterPro" id="IPR018389">
    <property type="entry name" value="DctP_fam"/>
</dbReference>
<name>A0ABY3S1M8_9ENTR</name>
<dbReference type="PANTHER" id="PTHR33376:SF15">
    <property type="entry name" value="BLL6794 PROTEIN"/>
    <property type="match status" value="1"/>
</dbReference>
<sequence length="347" mass="38779">MSFAQYRWKLSTILFTAFLFSTPLSAAQTLIYSDHEPLGNMRTRFINDVFFAAIEKESHGRINIEAHWGSELSSGYDALAMVGEGKKADLAVVVPEYASTALPQHQLFKSFPVGPSGAQQVAFFREVFSRIPAFSDELSRANVSPVFIATGYPLAFFSSKPINNLTDMRGQTWRSASFWHQAFLQNTGARAVTMPWGDATYKALQGGSIDGLMLNVDSGYDLNAQRYAPHVLVSKDLWLGHVYLLVINQARWASLSEEDRAAIQRAANDAYAQLGSVMDRSFDKQIADLKHSGASVRILKPQEVLAWEDKTQYQQVQSAWVKEQEAKGVVDLKETLEKLVEIKHSFD</sequence>